<accession>A0A285EPD0</accession>
<dbReference type="SUPFAM" id="SSF52540">
    <property type="entry name" value="P-loop containing nucleoside triphosphate hydrolases"/>
    <property type="match status" value="1"/>
</dbReference>
<sequence>MLHIVIVSSEGYDMQNNNNGHLEIQQMTQPPKSKNVLGNSDKYSGSVSADESKPIIMPTGISLLDDSLSGGLPSSSLVYFSADPLSMSEVFLYQFSQTRKTYYFATGRRPKYIHQDIVNLGFDPSNIIFVDVYGEYYFTQTGEMVSSVGNEFVDSKIIEFTEYNLQNIALDAEDDEVNVIFDTFSFYTNLNVNTGLIKRLLNMLYETTKQMVSLTYLYSLKRSSPEALESDLFNSADVIFNVFIERSSDKIINKLSIPKIRGMVPTSDVIKFNVANGVHIDTSKDVV</sequence>
<reference evidence="2 4" key="3">
    <citation type="submission" date="2019-03" db="EMBL/GenBank/DDBJ databases">
        <title>Subsurface microbial communities from deep shales in Ohio and West Virginia, USA.</title>
        <authorList>
            <person name="Wrighton K."/>
        </authorList>
    </citation>
    <scope>NUCLEOTIDE SEQUENCE [LARGE SCALE GENOMIC DNA]</scope>
    <source>
        <strain evidence="2 4">WG1_MB</strain>
    </source>
</reference>
<evidence type="ECO:0000313" key="2">
    <source>
        <dbReference type="EMBL" id="TCL11075.1"/>
    </source>
</evidence>
<dbReference type="InterPro" id="IPR027417">
    <property type="entry name" value="P-loop_NTPase"/>
</dbReference>
<dbReference type="Gene3D" id="3.40.50.300">
    <property type="entry name" value="P-loop containing nucleotide triphosphate hydrolases"/>
    <property type="match status" value="1"/>
</dbReference>
<dbReference type="EMBL" id="SMMS01000001">
    <property type="protein sequence ID" value="TCL11075.1"/>
    <property type="molecule type" value="Genomic_DNA"/>
</dbReference>
<evidence type="ECO:0000313" key="4">
    <source>
        <dbReference type="Proteomes" id="UP000295404"/>
    </source>
</evidence>
<evidence type="ECO:0000313" key="1">
    <source>
        <dbReference type="EMBL" id="SNX99936.1"/>
    </source>
</evidence>
<dbReference type="Proteomes" id="UP000217726">
    <property type="component" value="Unassembled WGS sequence"/>
</dbReference>
<keyword evidence="3" id="KW-1185">Reference proteome</keyword>
<dbReference type="Proteomes" id="UP000295404">
    <property type="component" value="Unassembled WGS sequence"/>
</dbReference>
<protein>
    <submittedName>
        <fullName evidence="2">KaiC/GvpD/RAD55 family RecA-like ATPase</fullName>
    </submittedName>
    <submittedName>
        <fullName evidence="1">RecA-superfamily ATPase, KaiC/GvpD/RAD55 family</fullName>
    </submittedName>
</protein>
<dbReference type="InterPro" id="IPR055549">
    <property type="entry name" value="DUF7125"/>
</dbReference>
<organism evidence="1 3">
    <name type="scientific">Methanohalophilus euhalobius</name>
    <dbReference type="NCBI Taxonomy" id="51203"/>
    <lineage>
        <taxon>Archaea</taxon>
        <taxon>Methanobacteriati</taxon>
        <taxon>Methanobacteriota</taxon>
        <taxon>Stenosarchaea group</taxon>
        <taxon>Methanomicrobia</taxon>
        <taxon>Methanosarcinales</taxon>
        <taxon>Methanosarcinaceae</taxon>
        <taxon>Methanohalophilus</taxon>
    </lineage>
</organism>
<name>A0A285EPD0_9EURY</name>
<proteinExistence type="predicted"/>
<evidence type="ECO:0000313" key="3">
    <source>
        <dbReference type="Proteomes" id="UP000217726"/>
    </source>
</evidence>
<dbReference type="Pfam" id="PF23442">
    <property type="entry name" value="DUF7125"/>
    <property type="match status" value="1"/>
</dbReference>
<reference evidence="3" key="1">
    <citation type="submission" date="2017-09" db="EMBL/GenBank/DDBJ databases">
        <authorList>
            <person name="Varghese N."/>
            <person name="Submissions S."/>
        </authorList>
    </citation>
    <scope>NUCLEOTIDE SEQUENCE [LARGE SCALE GENOMIC DNA]</scope>
    <source>
        <strain evidence="3">WG-1MB</strain>
    </source>
</reference>
<gene>
    <name evidence="2" type="ORF">C7960_0174</name>
    <name evidence="1" type="ORF">SAMN06295989_101143</name>
</gene>
<dbReference type="AlphaFoldDB" id="A0A285EPD0"/>
<reference evidence="1" key="2">
    <citation type="submission" date="2017-09" db="EMBL/GenBank/DDBJ databases">
        <authorList>
            <person name="Ehlers B."/>
            <person name="Leendertz F.H."/>
        </authorList>
    </citation>
    <scope>NUCLEOTIDE SEQUENCE [LARGE SCALE GENOMIC DNA]</scope>
    <source>
        <strain evidence="1">WG-1MB</strain>
    </source>
</reference>
<dbReference type="EMBL" id="OBDR01000001">
    <property type="protein sequence ID" value="SNX99936.1"/>
    <property type="molecule type" value="Genomic_DNA"/>
</dbReference>